<feature type="domain" description="DUF4931" evidence="1">
    <location>
        <begin position="9"/>
        <end position="132"/>
    </location>
</feature>
<dbReference type="PATRIC" id="fig|1423740.3.peg.1403"/>
<accession>A0A0R1T894</accession>
<reference evidence="3 4" key="1">
    <citation type="journal article" date="2015" name="Genome Announc.">
        <title>Expanding the biotechnology potential of lactobacilli through comparative genomics of 213 strains and associated genera.</title>
        <authorList>
            <person name="Sun Z."/>
            <person name="Harris H.M."/>
            <person name="McCann A."/>
            <person name="Guo C."/>
            <person name="Argimon S."/>
            <person name="Zhang W."/>
            <person name="Yang X."/>
            <person name="Jeffery I.B."/>
            <person name="Cooney J.C."/>
            <person name="Kagawa T.F."/>
            <person name="Liu W."/>
            <person name="Song Y."/>
            <person name="Salvetti E."/>
            <person name="Wrobel A."/>
            <person name="Rasinkangas P."/>
            <person name="Parkhill J."/>
            <person name="Rea M.C."/>
            <person name="O'Sullivan O."/>
            <person name="Ritari J."/>
            <person name="Douillard F.P."/>
            <person name="Paul Ross R."/>
            <person name="Yang R."/>
            <person name="Briner A.E."/>
            <person name="Felis G.E."/>
            <person name="de Vos W.M."/>
            <person name="Barrangou R."/>
            <person name="Klaenhammer T.R."/>
            <person name="Caufield P.W."/>
            <person name="Cui Y."/>
            <person name="Zhang H."/>
            <person name="O'Toole P.W."/>
        </authorList>
    </citation>
    <scope>NUCLEOTIDE SEQUENCE [LARGE SCALE GENOMIC DNA]</scope>
    <source>
        <strain evidence="3 4">DSM 15833</strain>
    </source>
</reference>
<dbReference type="InterPro" id="IPR012361">
    <property type="entry name" value="GalT_short"/>
</dbReference>
<dbReference type="AlphaFoldDB" id="A0A0R1T894"/>
<evidence type="ECO:0000313" key="3">
    <source>
        <dbReference type="EMBL" id="KRL77575.1"/>
    </source>
</evidence>
<dbReference type="Pfam" id="PF20956">
    <property type="entry name" value="DUF4931_C"/>
    <property type="match status" value="1"/>
</dbReference>
<proteinExistence type="predicted"/>
<gene>
    <name evidence="3" type="ORF">FC36_GL001302</name>
</gene>
<dbReference type="InterPro" id="IPR049285">
    <property type="entry name" value="DUF4931_C"/>
</dbReference>
<dbReference type="EMBL" id="AZFH01000166">
    <property type="protein sequence ID" value="KRL77575.1"/>
    <property type="molecule type" value="Genomic_DNA"/>
</dbReference>
<feature type="domain" description="DUF4931" evidence="2">
    <location>
        <begin position="137"/>
        <end position="257"/>
    </location>
</feature>
<comment type="caution">
    <text evidence="3">The sequence shown here is derived from an EMBL/GenBank/DDBJ whole genome shotgun (WGS) entry which is preliminary data.</text>
</comment>
<dbReference type="SUPFAM" id="SSF54197">
    <property type="entry name" value="HIT-like"/>
    <property type="match status" value="1"/>
</dbReference>
<protein>
    <submittedName>
        <fullName evidence="3">Integral membrane protein</fullName>
    </submittedName>
</protein>
<dbReference type="Gene3D" id="3.30.428.10">
    <property type="entry name" value="HIT-like"/>
    <property type="match status" value="1"/>
</dbReference>
<evidence type="ECO:0000259" key="2">
    <source>
        <dbReference type="Pfam" id="PF20956"/>
    </source>
</evidence>
<dbReference type="OrthoDB" id="1803128at2"/>
<dbReference type="PIRSF" id="PIRSF031505">
    <property type="entry name" value="GalT_short"/>
    <property type="match status" value="1"/>
</dbReference>
<name>A0A0R1T894_9LACO</name>
<evidence type="ECO:0000313" key="4">
    <source>
        <dbReference type="Proteomes" id="UP000051048"/>
    </source>
</evidence>
<dbReference type="Pfam" id="PF16285">
    <property type="entry name" value="DUF4931_N"/>
    <property type="match status" value="1"/>
</dbReference>
<dbReference type="STRING" id="1423740.FC36_GL001302"/>
<dbReference type="InterPro" id="IPR036265">
    <property type="entry name" value="HIT-like_sf"/>
</dbReference>
<dbReference type="InterPro" id="IPR046322">
    <property type="entry name" value="DUF4931"/>
</dbReference>
<evidence type="ECO:0000259" key="1">
    <source>
        <dbReference type="Pfam" id="PF16285"/>
    </source>
</evidence>
<organism evidence="3 4">
    <name type="scientific">Ligilactobacillus equi DSM 15833 = JCM 10991</name>
    <dbReference type="NCBI Taxonomy" id="1423740"/>
    <lineage>
        <taxon>Bacteria</taxon>
        <taxon>Bacillati</taxon>
        <taxon>Bacillota</taxon>
        <taxon>Bacilli</taxon>
        <taxon>Lactobacillales</taxon>
        <taxon>Lactobacillaceae</taxon>
        <taxon>Ligilactobacillus</taxon>
    </lineage>
</organism>
<dbReference type="Proteomes" id="UP000051048">
    <property type="component" value="Unassembled WGS sequence"/>
</dbReference>
<sequence length="262" mass="30279">MSQQDALVFKVQTAKQKPENIRNKQGYCPFCDLVNLKDFLAQDEDRIWLMNKYRTLEKTVQTLIIESSQHEGDIHVQTQATNAKLLNFIQTCYEKMQTWGQFKSIVIYKNFGPKSGGSLRHPHFQIVGMEEVDAYAQIAPRNLTGISILKEGGAELNISDQPVLGFTELNVQLPVQENWGQMADLIKFAIRYFMEDHLKGRVVVDSYNLFLYPLMDKVTCKIVPCFNLSPYGRGYLLAQVNDQQNLLEIKDFLQEKYRKEQN</sequence>
<dbReference type="RefSeq" id="WP_023859418.1">
    <property type="nucleotide sequence ID" value="NZ_AZFH01000166.1"/>
</dbReference>